<organism evidence="4 5">
    <name type="scientific">Leucocoprinus leucothites</name>
    <dbReference type="NCBI Taxonomy" id="201217"/>
    <lineage>
        <taxon>Eukaryota</taxon>
        <taxon>Fungi</taxon>
        <taxon>Dikarya</taxon>
        <taxon>Basidiomycota</taxon>
        <taxon>Agaricomycotina</taxon>
        <taxon>Agaricomycetes</taxon>
        <taxon>Agaricomycetidae</taxon>
        <taxon>Agaricales</taxon>
        <taxon>Agaricineae</taxon>
        <taxon>Agaricaceae</taxon>
        <taxon>Leucocoprinus</taxon>
    </lineage>
</organism>
<keyword evidence="2" id="KW-0962">Peroxisome biogenesis</keyword>
<feature type="compositionally biased region" description="Low complexity" evidence="3">
    <location>
        <begin position="179"/>
        <end position="201"/>
    </location>
</feature>
<dbReference type="Proteomes" id="UP000559027">
    <property type="component" value="Unassembled WGS sequence"/>
</dbReference>
<comment type="caution">
    <text evidence="4">The sequence shown here is derived from an EMBL/GenBank/DDBJ whole genome shotgun (WGS) entry which is preliminary data.</text>
</comment>
<accession>A0A8H5G0T4</accession>
<comment type="similarity">
    <text evidence="1 2">Belongs to the peroxin-16 family.</text>
</comment>
<keyword evidence="2" id="KW-0576">Peroxisome</keyword>
<dbReference type="InterPro" id="IPR013919">
    <property type="entry name" value="Pex16"/>
</dbReference>
<dbReference type="GO" id="GO:0005778">
    <property type="term" value="C:peroxisomal membrane"/>
    <property type="evidence" value="ECO:0007669"/>
    <property type="project" value="UniProtKB-SubCell"/>
</dbReference>
<evidence type="ECO:0000256" key="2">
    <source>
        <dbReference type="RuleBase" id="RU365003"/>
    </source>
</evidence>
<dbReference type="PANTHER" id="PTHR13299:SF0">
    <property type="entry name" value="PEROXISOMAL MEMBRANE PROTEIN PEX16"/>
    <property type="match status" value="1"/>
</dbReference>
<protein>
    <recommendedName>
        <fullName evidence="2">Peroxisomal membrane protein PEX16</fullName>
    </recommendedName>
</protein>
<comment type="subcellular location">
    <subcellularLocation>
        <location evidence="2">Peroxisome membrane</location>
    </subcellularLocation>
</comment>
<sequence>MSFSLAKYETFLINNVSTISSLESSLRSITWFLPGRFKDAELASEARSYYALAISSSSNIMPVTALMNTTSMYHDTVLAKVAENNPKYRPLIPSSLHTRYTKAWIGKNVQYKWAARILEILRFTELVIEMGLRRKVSDKLRGRGIVIIEVIKAALRLLLLKVTRRPLLSPPLPERDFDPTMLPPSSTESSPTLAPSSPATSLPITPDHLKNNYLSLPPHPLLTTPPPPMRSDTAVEDFLLPKALTTSSVKPSLSLLKTLSAPQEWLAEVVHILRPLVYASLLAYDRQNKQPTNRALITALAMEFISRNLRRAPPPSASLERSEYARRDKDMLWYLLRGSIWESYTRPKLESFVTSASRAPLLGLFGLLVKEWIPLIDEYYYYTAP</sequence>
<reference evidence="4 5" key="1">
    <citation type="journal article" date="2020" name="ISME J.">
        <title>Uncovering the hidden diversity of litter-decomposition mechanisms in mushroom-forming fungi.</title>
        <authorList>
            <person name="Floudas D."/>
            <person name="Bentzer J."/>
            <person name="Ahren D."/>
            <person name="Johansson T."/>
            <person name="Persson P."/>
            <person name="Tunlid A."/>
        </authorList>
    </citation>
    <scope>NUCLEOTIDE SEQUENCE [LARGE SCALE GENOMIC DNA]</scope>
    <source>
        <strain evidence="4 5">CBS 146.42</strain>
    </source>
</reference>
<dbReference type="PANTHER" id="PTHR13299">
    <property type="entry name" value="PEROXISOMAL MEMBRANE PROTEIN PEX16"/>
    <property type="match status" value="1"/>
</dbReference>
<name>A0A8H5G0T4_9AGAR</name>
<evidence type="ECO:0000313" key="5">
    <source>
        <dbReference type="Proteomes" id="UP000559027"/>
    </source>
</evidence>
<evidence type="ECO:0000256" key="3">
    <source>
        <dbReference type="SAM" id="MobiDB-lite"/>
    </source>
</evidence>
<dbReference type="AlphaFoldDB" id="A0A8H5G0T4"/>
<evidence type="ECO:0000256" key="1">
    <source>
        <dbReference type="ARBA" id="ARBA00009505"/>
    </source>
</evidence>
<dbReference type="OrthoDB" id="2021143at2759"/>
<dbReference type="EMBL" id="JAACJO010000007">
    <property type="protein sequence ID" value="KAF5356082.1"/>
    <property type="molecule type" value="Genomic_DNA"/>
</dbReference>
<evidence type="ECO:0000313" key="4">
    <source>
        <dbReference type="EMBL" id="KAF5356082.1"/>
    </source>
</evidence>
<proteinExistence type="inferred from homology"/>
<dbReference type="Pfam" id="PF08610">
    <property type="entry name" value="Pex16"/>
    <property type="match status" value="1"/>
</dbReference>
<feature type="region of interest" description="Disordered" evidence="3">
    <location>
        <begin position="171"/>
        <end position="201"/>
    </location>
</feature>
<gene>
    <name evidence="4" type="ORF">D9756_003732</name>
</gene>
<dbReference type="GO" id="GO:0007031">
    <property type="term" value="P:peroxisome organization"/>
    <property type="evidence" value="ECO:0007669"/>
    <property type="project" value="UniProtKB-KW"/>
</dbReference>
<keyword evidence="5" id="KW-1185">Reference proteome</keyword>